<reference evidence="1 2" key="1">
    <citation type="journal article" date="2016" name="Nat. Biotechnol.">
        <title>Measurement of bacterial replication rates in microbial communities.</title>
        <authorList>
            <person name="Brown C.T."/>
            <person name="Olm M.R."/>
            <person name="Thomas B.C."/>
            <person name="Banfield J.F."/>
        </authorList>
    </citation>
    <scope>NUCLEOTIDE SEQUENCE [LARGE SCALE GENOMIC DNA]</scope>
    <source>
        <strain evidence="1">45_41</strain>
    </source>
</reference>
<comment type="caution">
    <text evidence="1">The sequence shown here is derived from an EMBL/GenBank/DDBJ whole genome shotgun (WGS) entry which is preliminary data.</text>
</comment>
<dbReference type="EMBL" id="MNQU01000341">
    <property type="protein sequence ID" value="OKZ28529.1"/>
    <property type="molecule type" value="Genomic_DNA"/>
</dbReference>
<sequence>MKGSSEIEVAVDGYIVNKTFIMSFPVSFINTRKTAFYGFSVQIHERMLVVKDGENTIGHMKRQIK</sequence>
<organism evidence="1 2">
    <name type="scientific">Bacteroides uniformis</name>
    <dbReference type="NCBI Taxonomy" id="820"/>
    <lineage>
        <taxon>Bacteria</taxon>
        <taxon>Pseudomonadati</taxon>
        <taxon>Bacteroidota</taxon>
        <taxon>Bacteroidia</taxon>
        <taxon>Bacteroidales</taxon>
        <taxon>Bacteroidaceae</taxon>
        <taxon>Bacteroides</taxon>
    </lineage>
</organism>
<dbReference type="Proteomes" id="UP000186549">
    <property type="component" value="Unassembled WGS sequence"/>
</dbReference>
<proteinExistence type="predicted"/>
<protein>
    <submittedName>
        <fullName evidence="1">Uncharacterized protein</fullName>
    </submittedName>
</protein>
<accession>A0A1Q6HPW3</accession>
<evidence type="ECO:0000313" key="1">
    <source>
        <dbReference type="EMBL" id="OKZ28529.1"/>
    </source>
</evidence>
<evidence type="ECO:0000313" key="2">
    <source>
        <dbReference type="Proteomes" id="UP000186549"/>
    </source>
</evidence>
<gene>
    <name evidence="1" type="ORF">BHV79_19135</name>
</gene>
<dbReference type="AlphaFoldDB" id="A0A1Q6HPW3"/>
<name>A0A1Q6HPW3_BACUN</name>